<sequence length="55" mass="5986">MSPIVSGLLLMTFGAFLAGGAISFRRQKITVIAQLVLWVLAVAFFAYGFYVTTLD</sequence>
<keyword evidence="1" id="KW-1133">Transmembrane helix</keyword>
<name>A0A7K1LJ15_9MICC</name>
<keyword evidence="1" id="KW-0812">Transmembrane</keyword>
<organism evidence="2 3">
    <name type="scientific">Rothia koreensis</name>
    <dbReference type="NCBI Taxonomy" id="592378"/>
    <lineage>
        <taxon>Bacteria</taxon>
        <taxon>Bacillati</taxon>
        <taxon>Actinomycetota</taxon>
        <taxon>Actinomycetes</taxon>
        <taxon>Micrococcales</taxon>
        <taxon>Micrococcaceae</taxon>
        <taxon>Rothia</taxon>
    </lineage>
</organism>
<evidence type="ECO:0000313" key="2">
    <source>
        <dbReference type="EMBL" id="MUN55100.1"/>
    </source>
</evidence>
<keyword evidence="1" id="KW-0472">Membrane</keyword>
<proteinExistence type="predicted"/>
<dbReference type="RefSeq" id="WP_156265440.1">
    <property type="nucleotide sequence ID" value="NZ_NOIQ01000007.1"/>
</dbReference>
<feature type="transmembrane region" description="Helical" evidence="1">
    <location>
        <begin position="31"/>
        <end position="50"/>
    </location>
</feature>
<accession>A0A7K1LJ15</accession>
<keyword evidence="3" id="KW-1185">Reference proteome</keyword>
<comment type="caution">
    <text evidence="2">The sequence shown here is derived from an EMBL/GenBank/DDBJ whole genome shotgun (WGS) entry which is preliminary data.</text>
</comment>
<gene>
    <name evidence="2" type="ORF">GMA10_07735</name>
</gene>
<dbReference type="EMBL" id="WOGT01000003">
    <property type="protein sequence ID" value="MUN55100.1"/>
    <property type="molecule type" value="Genomic_DNA"/>
</dbReference>
<reference evidence="2 3" key="1">
    <citation type="submission" date="2019-12" db="EMBL/GenBank/DDBJ databases">
        <authorList>
            <person name="Li J."/>
            <person name="Shi Y."/>
            <person name="Xu G."/>
            <person name="Xiao D."/>
            <person name="Ran X."/>
        </authorList>
    </citation>
    <scope>NUCLEOTIDE SEQUENCE [LARGE SCALE GENOMIC DNA]</scope>
    <source>
        <strain evidence="2 3">JCM 15915</strain>
    </source>
</reference>
<feature type="transmembrane region" description="Helical" evidence="1">
    <location>
        <begin position="6"/>
        <end position="24"/>
    </location>
</feature>
<protein>
    <submittedName>
        <fullName evidence="2">Uncharacterized protein</fullName>
    </submittedName>
</protein>
<evidence type="ECO:0000256" key="1">
    <source>
        <dbReference type="SAM" id="Phobius"/>
    </source>
</evidence>
<dbReference type="OrthoDB" id="9925006at2"/>
<dbReference type="Proteomes" id="UP000462152">
    <property type="component" value="Unassembled WGS sequence"/>
</dbReference>
<dbReference type="AlphaFoldDB" id="A0A7K1LJ15"/>
<evidence type="ECO:0000313" key="3">
    <source>
        <dbReference type="Proteomes" id="UP000462152"/>
    </source>
</evidence>